<evidence type="ECO:0000256" key="2">
    <source>
        <dbReference type="ARBA" id="ARBA00006720"/>
    </source>
</evidence>
<dbReference type="InterPro" id="IPR035427">
    <property type="entry name" value="Tim10-like_dom_sf"/>
</dbReference>
<dbReference type="InterPro" id="IPR004217">
    <property type="entry name" value="Tim10-like"/>
</dbReference>
<dbReference type="Gene3D" id="1.10.287.810">
    <property type="entry name" value="Mitochondrial import inner membrane translocase subunit tim13 like domains"/>
    <property type="match status" value="1"/>
</dbReference>
<feature type="region of interest" description="Disordered" evidence="9">
    <location>
        <begin position="1"/>
        <end position="26"/>
    </location>
</feature>
<evidence type="ECO:0000313" key="12">
    <source>
        <dbReference type="Proteomes" id="UP000799302"/>
    </source>
</evidence>
<gene>
    <name evidence="11" type="ORF">BT63DRAFT_419503</name>
</gene>
<dbReference type="Proteomes" id="UP000799302">
    <property type="component" value="Unassembled WGS sequence"/>
</dbReference>
<comment type="function">
    <text evidence="8">Mitochondrial intermembrane chaperone that participates in the import and insertion of some multi-pass transmembrane proteins into the mitochondrial inner membrane. Also required for the transfer of beta-barrel precursors from the TOM complex to the sorting and assembly machinery (SAM complex) of the outer membrane. Acts as a chaperone-like protein that protects the hydrophobic precursors from aggregation and guide them through the mitochondrial intermembrane space.</text>
</comment>
<keyword evidence="8" id="KW-0496">Mitochondrion</keyword>
<evidence type="ECO:0000256" key="3">
    <source>
        <dbReference type="ARBA" id="ARBA00022792"/>
    </source>
</evidence>
<evidence type="ECO:0000256" key="1">
    <source>
        <dbReference type="ARBA" id="ARBA00004137"/>
    </source>
</evidence>
<comment type="subcellular location">
    <subcellularLocation>
        <location evidence="1 8">Mitochondrion inner membrane</location>
        <topology evidence="1 8">Peripheral membrane protein</topology>
        <orientation evidence="1 8">Intermembrane side</orientation>
    </subcellularLocation>
</comment>
<keyword evidence="12" id="KW-1185">Reference proteome</keyword>
<protein>
    <recommendedName>
        <fullName evidence="8">Mitochondrial import inner membrane translocase subunit</fullName>
    </recommendedName>
</protein>
<keyword evidence="6 8" id="KW-1015">Disulfide bond</keyword>
<evidence type="ECO:0000259" key="10">
    <source>
        <dbReference type="Pfam" id="PF02953"/>
    </source>
</evidence>
<keyword evidence="3 8" id="KW-0472">Membrane</keyword>
<keyword evidence="8" id="KW-0813">Transport</keyword>
<keyword evidence="7 8" id="KW-0143">Chaperone</keyword>
<dbReference type="GO" id="GO:0005743">
    <property type="term" value="C:mitochondrial inner membrane"/>
    <property type="evidence" value="ECO:0007669"/>
    <property type="project" value="UniProtKB-SubCell"/>
</dbReference>
<dbReference type="OrthoDB" id="7813104at2759"/>
<dbReference type="AlphaFoldDB" id="A0A6A6US17"/>
<evidence type="ECO:0000256" key="7">
    <source>
        <dbReference type="ARBA" id="ARBA00023186"/>
    </source>
</evidence>
<dbReference type="SUPFAM" id="SSF144122">
    <property type="entry name" value="Tim10-like"/>
    <property type="match status" value="1"/>
</dbReference>
<accession>A0A6A6US17</accession>
<evidence type="ECO:0000313" key="11">
    <source>
        <dbReference type="EMBL" id="KAF2674197.1"/>
    </source>
</evidence>
<feature type="domain" description="Tim10-like" evidence="10">
    <location>
        <begin position="48"/>
        <end position="101"/>
    </location>
</feature>
<reference evidence="11" key="1">
    <citation type="journal article" date="2020" name="Stud. Mycol.">
        <title>101 Dothideomycetes genomes: a test case for predicting lifestyles and emergence of pathogens.</title>
        <authorList>
            <person name="Haridas S."/>
            <person name="Albert R."/>
            <person name="Binder M."/>
            <person name="Bloem J."/>
            <person name="Labutti K."/>
            <person name="Salamov A."/>
            <person name="Andreopoulos B."/>
            <person name="Baker S."/>
            <person name="Barry K."/>
            <person name="Bills G."/>
            <person name="Bluhm B."/>
            <person name="Cannon C."/>
            <person name="Castanera R."/>
            <person name="Culley D."/>
            <person name="Daum C."/>
            <person name="Ezra D."/>
            <person name="Gonzalez J."/>
            <person name="Henrissat B."/>
            <person name="Kuo A."/>
            <person name="Liang C."/>
            <person name="Lipzen A."/>
            <person name="Lutzoni F."/>
            <person name="Magnuson J."/>
            <person name="Mondo S."/>
            <person name="Nolan M."/>
            <person name="Ohm R."/>
            <person name="Pangilinan J."/>
            <person name="Park H.-J."/>
            <person name="Ramirez L."/>
            <person name="Alfaro M."/>
            <person name="Sun H."/>
            <person name="Tritt A."/>
            <person name="Yoshinaga Y."/>
            <person name="Zwiers L.-H."/>
            <person name="Turgeon B."/>
            <person name="Goodwin S."/>
            <person name="Spatafora J."/>
            <person name="Crous P."/>
            <person name="Grigoriev I."/>
        </authorList>
    </citation>
    <scope>NUCLEOTIDE SEQUENCE</scope>
    <source>
        <strain evidence="11">CBS 115976</strain>
    </source>
</reference>
<comment type="domain">
    <text evidence="8">The twin CX3C motif contains 4 conserved Cys residues that form 2 disulfide bonds in the mitochondrial intermembrane space.</text>
</comment>
<comment type="similarity">
    <text evidence="2 8">Belongs to the small Tim family.</text>
</comment>
<keyword evidence="4 8" id="KW-0653">Protein transport</keyword>
<name>A0A6A6US17_9PEZI</name>
<evidence type="ECO:0000256" key="8">
    <source>
        <dbReference type="RuleBase" id="RU367043"/>
    </source>
</evidence>
<dbReference type="EMBL" id="MU004230">
    <property type="protein sequence ID" value="KAF2674197.1"/>
    <property type="molecule type" value="Genomic_DNA"/>
</dbReference>
<proteinExistence type="inferred from homology"/>
<evidence type="ECO:0000256" key="9">
    <source>
        <dbReference type="SAM" id="MobiDB-lite"/>
    </source>
</evidence>
<evidence type="ECO:0000256" key="4">
    <source>
        <dbReference type="ARBA" id="ARBA00022927"/>
    </source>
</evidence>
<evidence type="ECO:0000256" key="5">
    <source>
        <dbReference type="ARBA" id="ARBA00023010"/>
    </source>
</evidence>
<keyword evidence="3 8" id="KW-0999">Mitochondrion inner membrane</keyword>
<organism evidence="11 12">
    <name type="scientific">Microthyrium microscopicum</name>
    <dbReference type="NCBI Taxonomy" id="703497"/>
    <lineage>
        <taxon>Eukaryota</taxon>
        <taxon>Fungi</taxon>
        <taxon>Dikarya</taxon>
        <taxon>Ascomycota</taxon>
        <taxon>Pezizomycotina</taxon>
        <taxon>Dothideomycetes</taxon>
        <taxon>Dothideomycetes incertae sedis</taxon>
        <taxon>Microthyriales</taxon>
        <taxon>Microthyriaceae</taxon>
        <taxon>Microthyrium</taxon>
    </lineage>
</organism>
<evidence type="ECO:0000256" key="6">
    <source>
        <dbReference type="ARBA" id="ARBA00023157"/>
    </source>
</evidence>
<dbReference type="Pfam" id="PF02953">
    <property type="entry name" value="zf-Tim10_DDP"/>
    <property type="match status" value="1"/>
</dbReference>
<comment type="subunit">
    <text evidence="8">Heterohexamer.</text>
</comment>
<keyword evidence="5 8" id="KW-0811">Translocation</keyword>
<sequence length="116" mass="11957">MGLFGGGDSSPKPATEPSSVFPADSPGAKMGSVELKHQIMKEFAEGFAVAHAKQLIGKLNNTAFSRCVMNPSSSLSGSESACVTACSEKYLAAFNIVGQEVVKHAQAGKINAIGLL</sequence>
<dbReference type="GO" id="GO:0015031">
    <property type="term" value="P:protein transport"/>
    <property type="evidence" value="ECO:0007669"/>
    <property type="project" value="UniProtKB-KW"/>
</dbReference>